<evidence type="ECO:0000313" key="21">
    <source>
        <dbReference type="Proteomes" id="UP001176961"/>
    </source>
</evidence>
<evidence type="ECO:0000256" key="14">
    <source>
        <dbReference type="PROSITE-ProRule" id="PRU00191"/>
    </source>
</evidence>
<proteinExistence type="inferred from homology"/>
<dbReference type="InterPro" id="IPR020635">
    <property type="entry name" value="Tyr_kinase_cat_dom"/>
</dbReference>
<dbReference type="InterPro" id="IPR050198">
    <property type="entry name" value="Non-receptor_tyrosine_kinases"/>
</dbReference>
<dbReference type="Gene3D" id="1.10.510.10">
    <property type="entry name" value="Transferase(Phosphotransferase) domain 1"/>
    <property type="match status" value="1"/>
</dbReference>
<dbReference type="PRINTS" id="PR00109">
    <property type="entry name" value="TYRKINASE"/>
</dbReference>
<dbReference type="InterPro" id="IPR000980">
    <property type="entry name" value="SH2"/>
</dbReference>
<dbReference type="Proteomes" id="UP001176961">
    <property type="component" value="Unassembled WGS sequence"/>
</dbReference>
<evidence type="ECO:0000256" key="8">
    <source>
        <dbReference type="ARBA" id="ARBA00022840"/>
    </source>
</evidence>
<dbReference type="AlphaFoldDB" id="A0AA36H0U6"/>
<keyword evidence="21" id="KW-1185">Reference proteome</keyword>
<evidence type="ECO:0000256" key="13">
    <source>
        <dbReference type="ARBA" id="ARBA00061333"/>
    </source>
</evidence>
<evidence type="ECO:0000313" key="20">
    <source>
        <dbReference type="EMBL" id="CAJ0601649.1"/>
    </source>
</evidence>
<dbReference type="GO" id="GO:0004715">
    <property type="term" value="F:non-membrane spanning protein tyrosine kinase activity"/>
    <property type="evidence" value="ECO:0007669"/>
    <property type="project" value="UniProtKB-EC"/>
</dbReference>
<evidence type="ECO:0000256" key="16">
    <source>
        <dbReference type="RuleBase" id="RU362096"/>
    </source>
</evidence>
<dbReference type="FunFam" id="3.30.200.20:FF:000194">
    <property type="entry name" value="protein-tyrosine kinase 2-beta isoform X1"/>
    <property type="match status" value="1"/>
</dbReference>
<dbReference type="Gene3D" id="3.30.505.10">
    <property type="entry name" value="SH2 domain"/>
    <property type="match status" value="1"/>
</dbReference>
<name>A0AA36H0U6_CYLNA</name>
<comment type="catalytic activity">
    <reaction evidence="12 16">
        <text>L-tyrosyl-[protein] + ATP = O-phospho-L-tyrosyl-[protein] + ADP + H(+)</text>
        <dbReference type="Rhea" id="RHEA:10596"/>
        <dbReference type="Rhea" id="RHEA-COMP:10136"/>
        <dbReference type="Rhea" id="RHEA-COMP:20101"/>
        <dbReference type="ChEBI" id="CHEBI:15378"/>
        <dbReference type="ChEBI" id="CHEBI:30616"/>
        <dbReference type="ChEBI" id="CHEBI:46858"/>
        <dbReference type="ChEBI" id="CHEBI:61978"/>
        <dbReference type="ChEBI" id="CHEBI:456216"/>
        <dbReference type="EC" id="2.7.10.2"/>
    </reaction>
</comment>
<dbReference type="CDD" id="cd00192">
    <property type="entry name" value="PTKc"/>
    <property type="match status" value="1"/>
</dbReference>
<dbReference type="InterPro" id="IPR035849">
    <property type="entry name" value="Fes/Fps/Fer_SH2"/>
</dbReference>
<evidence type="ECO:0000256" key="10">
    <source>
        <dbReference type="ARBA" id="ARBA00023136"/>
    </source>
</evidence>
<dbReference type="SUPFAM" id="SSF56112">
    <property type="entry name" value="Protein kinase-like (PK-like)"/>
    <property type="match status" value="1"/>
</dbReference>
<dbReference type="PROSITE" id="PS50011">
    <property type="entry name" value="PROTEIN_KINASE_DOM"/>
    <property type="match status" value="1"/>
</dbReference>
<keyword evidence="11 16" id="KW-0829">Tyrosine-protein kinase</keyword>
<evidence type="ECO:0000256" key="7">
    <source>
        <dbReference type="ARBA" id="ARBA00022777"/>
    </source>
</evidence>
<reference evidence="20" key="1">
    <citation type="submission" date="2023-07" db="EMBL/GenBank/DDBJ databases">
        <authorList>
            <consortium name="CYATHOMIX"/>
        </authorList>
    </citation>
    <scope>NUCLEOTIDE SEQUENCE</scope>
    <source>
        <strain evidence="20">N/A</strain>
    </source>
</reference>
<dbReference type="PROSITE" id="PS50001">
    <property type="entry name" value="SH2"/>
    <property type="match status" value="1"/>
</dbReference>
<dbReference type="InterPro" id="IPR017441">
    <property type="entry name" value="Protein_kinase_ATP_BS"/>
</dbReference>
<dbReference type="PANTHER" id="PTHR24418">
    <property type="entry name" value="TYROSINE-PROTEIN KINASE"/>
    <property type="match status" value="1"/>
</dbReference>
<evidence type="ECO:0000256" key="4">
    <source>
        <dbReference type="ARBA" id="ARBA00022490"/>
    </source>
</evidence>
<keyword evidence="4" id="KW-0963">Cytoplasm</keyword>
<evidence type="ECO:0000256" key="5">
    <source>
        <dbReference type="ARBA" id="ARBA00022679"/>
    </source>
</evidence>
<keyword evidence="10" id="KW-0472">Membrane</keyword>
<keyword evidence="8 15" id="KW-0067">ATP-binding</keyword>
<keyword evidence="3" id="KW-1003">Cell membrane</keyword>
<evidence type="ECO:0000256" key="1">
    <source>
        <dbReference type="ARBA" id="ARBA00004202"/>
    </source>
</evidence>
<accession>A0AA36H0U6</accession>
<gene>
    <name evidence="20" type="ORF">CYNAS_LOCUS13632</name>
</gene>
<dbReference type="EMBL" id="CATQJL010000305">
    <property type="protein sequence ID" value="CAJ0601649.1"/>
    <property type="molecule type" value="Genomic_DNA"/>
</dbReference>
<comment type="similarity">
    <text evidence="13">Belongs to the protein kinase superfamily. Tyr protein kinase family. Fes/fps subfamily.</text>
</comment>
<feature type="region of interest" description="Disordered" evidence="17">
    <location>
        <begin position="105"/>
        <end position="131"/>
    </location>
</feature>
<comment type="subcellular location">
    <subcellularLocation>
        <location evidence="1">Cell membrane</location>
        <topology evidence="1">Peripheral membrane protein</topology>
    </subcellularLocation>
    <subcellularLocation>
        <location evidence="2">Cytoplasm</location>
    </subcellularLocation>
</comment>
<evidence type="ECO:0000256" key="3">
    <source>
        <dbReference type="ARBA" id="ARBA00022475"/>
    </source>
</evidence>
<feature type="region of interest" description="Disordered" evidence="17">
    <location>
        <begin position="1"/>
        <end position="44"/>
    </location>
</feature>
<evidence type="ECO:0000259" key="19">
    <source>
        <dbReference type="PROSITE" id="PS50011"/>
    </source>
</evidence>
<dbReference type="InterPro" id="IPR000719">
    <property type="entry name" value="Prot_kinase_dom"/>
</dbReference>
<feature type="compositionally biased region" description="Basic and acidic residues" evidence="17">
    <location>
        <begin position="19"/>
        <end position="44"/>
    </location>
</feature>
<dbReference type="InterPro" id="IPR001245">
    <property type="entry name" value="Ser-Thr/Tyr_kinase_cat_dom"/>
</dbReference>
<comment type="caution">
    <text evidence="20">The sequence shown here is derived from an EMBL/GenBank/DDBJ whole genome shotgun (WGS) entry which is preliminary data.</text>
</comment>
<organism evidence="20 21">
    <name type="scientific">Cylicocyclus nassatus</name>
    <name type="common">Nematode worm</name>
    <dbReference type="NCBI Taxonomy" id="53992"/>
    <lineage>
        <taxon>Eukaryota</taxon>
        <taxon>Metazoa</taxon>
        <taxon>Ecdysozoa</taxon>
        <taxon>Nematoda</taxon>
        <taxon>Chromadorea</taxon>
        <taxon>Rhabditida</taxon>
        <taxon>Rhabditina</taxon>
        <taxon>Rhabditomorpha</taxon>
        <taxon>Strongyloidea</taxon>
        <taxon>Strongylidae</taxon>
        <taxon>Cylicocyclus</taxon>
    </lineage>
</organism>
<keyword evidence="7 16" id="KW-0418">Kinase</keyword>
<evidence type="ECO:0000256" key="2">
    <source>
        <dbReference type="ARBA" id="ARBA00004496"/>
    </source>
</evidence>
<dbReference type="EC" id="2.7.10.2" evidence="16"/>
<dbReference type="InterPro" id="IPR008266">
    <property type="entry name" value="Tyr_kinase_AS"/>
</dbReference>
<dbReference type="InterPro" id="IPR011009">
    <property type="entry name" value="Kinase-like_dom_sf"/>
</dbReference>
<dbReference type="CDD" id="cd10361">
    <property type="entry name" value="SH2_Fps_family"/>
    <property type="match status" value="1"/>
</dbReference>
<dbReference type="SUPFAM" id="SSF55550">
    <property type="entry name" value="SH2 domain"/>
    <property type="match status" value="1"/>
</dbReference>
<evidence type="ECO:0000256" key="15">
    <source>
        <dbReference type="PROSITE-ProRule" id="PRU10141"/>
    </source>
</evidence>
<feature type="binding site" evidence="15">
    <location>
        <position position="225"/>
    </location>
    <ligand>
        <name>ATP</name>
        <dbReference type="ChEBI" id="CHEBI:30616"/>
    </ligand>
</feature>
<dbReference type="SMART" id="SM00219">
    <property type="entry name" value="TyrKc"/>
    <property type="match status" value="1"/>
</dbReference>
<feature type="domain" description="SH2" evidence="18">
    <location>
        <begin position="56"/>
        <end position="181"/>
    </location>
</feature>
<dbReference type="PROSITE" id="PS00107">
    <property type="entry name" value="PROTEIN_KINASE_ATP"/>
    <property type="match status" value="1"/>
</dbReference>
<dbReference type="InterPro" id="IPR036860">
    <property type="entry name" value="SH2_dom_sf"/>
</dbReference>
<dbReference type="GO" id="GO:0005524">
    <property type="term" value="F:ATP binding"/>
    <property type="evidence" value="ECO:0007669"/>
    <property type="project" value="UniProtKB-UniRule"/>
</dbReference>
<dbReference type="GO" id="GO:0005886">
    <property type="term" value="C:plasma membrane"/>
    <property type="evidence" value="ECO:0007669"/>
    <property type="project" value="UniProtKB-SubCell"/>
</dbReference>
<dbReference type="PROSITE" id="PS00109">
    <property type="entry name" value="PROTEIN_KINASE_TYR"/>
    <property type="match status" value="1"/>
</dbReference>
<sequence length="497" mass="56744">MPSTMETQPDTKKVKHRVRESEDKSELREEQTDRRPEKGEEHFDKEEEKILKEFDFYHGFLPREDLFLLVRHVGDYLLRVSEVDNDPTKIRREIILSVSIDCPKQSKSAASERQERSHSRTTPTKNGNKRGKLKNVIVRRRKSKYLVETDHLFDTLHELLEHYKHNTGKLNKFKFDLKNPIKLQPWEYLHSDVKPGDVLGHGAFGEVRAGSLHLKSGENIEIAIKLTKGSSDLCKAKIKEMMKEARLMRNFKHNNIVRIYGVAVDEQPLYILLELVTGGALNSWLKANAGKVEVKDKLSMCLGAAQAVEYLHANHCMHRDLAARNCLITQDRVVKISDFGLSRMGVQYTIRAAMKLPIKWLAPETITTFTFSLKTDVFSFGVVVFEIFSDGEEPWTGKTNAEVKVAVTNGQYVQMPQCCPDPLRIFISQRVFTQDPLQRANMPEVVGVFERALALANSPTNADSGQKRMKKQKSIYQLLLSDTRRLAHPFASASRGD</sequence>
<keyword evidence="5 16" id="KW-0808">Transferase</keyword>
<keyword evidence="9 14" id="KW-0727">SH2 domain</keyword>
<protein>
    <recommendedName>
        <fullName evidence="16">Tyrosine-protein kinase</fullName>
        <ecNumber evidence="16">2.7.10.2</ecNumber>
    </recommendedName>
</protein>
<evidence type="ECO:0000256" key="9">
    <source>
        <dbReference type="ARBA" id="ARBA00022999"/>
    </source>
</evidence>
<evidence type="ECO:0000256" key="6">
    <source>
        <dbReference type="ARBA" id="ARBA00022741"/>
    </source>
</evidence>
<evidence type="ECO:0000256" key="12">
    <source>
        <dbReference type="ARBA" id="ARBA00051245"/>
    </source>
</evidence>
<keyword evidence="6 15" id="KW-0547">Nucleotide-binding</keyword>
<dbReference type="GO" id="GO:0005737">
    <property type="term" value="C:cytoplasm"/>
    <property type="evidence" value="ECO:0007669"/>
    <property type="project" value="UniProtKB-SubCell"/>
</dbReference>
<dbReference type="SMART" id="SM00252">
    <property type="entry name" value="SH2"/>
    <property type="match status" value="1"/>
</dbReference>
<evidence type="ECO:0000256" key="17">
    <source>
        <dbReference type="SAM" id="MobiDB-lite"/>
    </source>
</evidence>
<evidence type="ECO:0000256" key="11">
    <source>
        <dbReference type="ARBA" id="ARBA00023137"/>
    </source>
</evidence>
<feature type="domain" description="Protein kinase" evidence="19">
    <location>
        <begin position="193"/>
        <end position="453"/>
    </location>
</feature>
<evidence type="ECO:0000259" key="18">
    <source>
        <dbReference type="PROSITE" id="PS50001"/>
    </source>
</evidence>
<dbReference type="Pfam" id="PF07714">
    <property type="entry name" value="PK_Tyr_Ser-Thr"/>
    <property type="match status" value="1"/>
</dbReference>